<comment type="caution">
    <text evidence="1">The sequence shown here is derived from an EMBL/GenBank/DDBJ whole genome shotgun (WGS) entry which is preliminary data.</text>
</comment>
<evidence type="ECO:0000313" key="2">
    <source>
        <dbReference type="Proteomes" id="UP001328107"/>
    </source>
</evidence>
<protein>
    <submittedName>
        <fullName evidence="1">Uncharacterized protein</fullName>
    </submittedName>
</protein>
<evidence type="ECO:0000313" key="1">
    <source>
        <dbReference type="EMBL" id="GMR63027.1"/>
    </source>
</evidence>
<sequence length="126" mass="14898">ADCFHAKVRLFCEDEEYSGPVVWNIWDENLFLFGGDKRKMENNYVIKKGEPIVIRDPRSECEYFYNPYVKFRSYCKNKSGTVEGWVTYFKSMFAAPKRKNVFTACRLIPQNRSKVRDIQLADVNEC</sequence>
<dbReference type="AlphaFoldDB" id="A0AAN5IE50"/>
<keyword evidence="2" id="KW-1185">Reference proteome</keyword>
<gene>
    <name evidence="1" type="ORF">PMAYCL1PPCAC_33222</name>
</gene>
<organism evidence="1 2">
    <name type="scientific">Pristionchus mayeri</name>
    <dbReference type="NCBI Taxonomy" id="1317129"/>
    <lineage>
        <taxon>Eukaryota</taxon>
        <taxon>Metazoa</taxon>
        <taxon>Ecdysozoa</taxon>
        <taxon>Nematoda</taxon>
        <taxon>Chromadorea</taxon>
        <taxon>Rhabditida</taxon>
        <taxon>Rhabditina</taxon>
        <taxon>Diplogasteromorpha</taxon>
        <taxon>Diplogasteroidea</taxon>
        <taxon>Neodiplogasteridae</taxon>
        <taxon>Pristionchus</taxon>
    </lineage>
</organism>
<feature type="non-terminal residue" evidence="1">
    <location>
        <position position="1"/>
    </location>
</feature>
<dbReference type="Proteomes" id="UP001328107">
    <property type="component" value="Unassembled WGS sequence"/>
</dbReference>
<proteinExistence type="predicted"/>
<dbReference type="EMBL" id="BTRK01000006">
    <property type="protein sequence ID" value="GMR63027.1"/>
    <property type="molecule type" value="Genomic_DNA"/>
</dbReference>
<reference evidence="2" key="1">
    <citation type="submission" date="2022-10" db="EMBL/GenBank/DDBJ databases">
        <title>Genome assembly of Pristionchus species.</title>
        <authorList>
            <person name="Yoshida K."/>
            <person name="Sommer R.J."/>
        </authorList>
    </citation>
    <scope>NUCLEOTIDE SEQUENCE [LARGE SCALE GENOMIC DNA]</scope>
    <source>
        <strain evidence="2">RS5460</strain>
    </source>
</reference>
<accession>A0AAN5IE50</accession>
<name>A0AAN5IE50_9BILA</name>